<sequence length="263" mass="29581">MAHCTIPHDFISWATATLIHLTDDDILRHEEEFQRLVTRITRVIACPSGSAETILEIARANIGAFIEFYREDHTKTILEFRYTAGSDPRTAVLSGWDPNKNRLCNLLLRLLAYRYLALGHRQLESGEESDGPSRKRSRPKRHGKGRLMLRSKGITTNHQTVDALKRGKKALAIEDSLGVPEVSLLLLHSLSRLHHLHSNEVTRVGEIFSNGQYQELGNACRSLNGSRLLSEYQSLYNHHVDTLFLASQKGSAVVTENASEPSH</sequence>
<dbReference type="EMBL" id="DS499601">
    <property type="protein sequence ID" value="EDP48538.1"/>
    <property type="molecule type" value="Genomic_DNA"/>
</dbReference>
<feature type="region of interest" description="Disordered" evidence="1">
    <location>
        <begin position="124"/>
        <end position="147"/>
    </location>
</feature>
<evidence type="ECO:0000256" key="1">
    <source>
        <dbReference type="SAM" id="MobiDB-lite"/>
    </source>
</evidence>
<accession>B0YBE8</accession>
<feature type="compositionally biased region" description="Basic residues" evidence="1">
    <location>
        <begin position="134"/>
        <end position="147"/>
    </location>
</feature>
<dbReference type="Proteomes" id="UP000001699">
    <property type="component" value="Unassembled WGS sequence"/>
</dbReference>
<keyword evidence="3" id="KW-1185">Reference proteome</keyword>
<dbReference type="AlphaFoldDB" id="B0YBE8"/>
<dbReference type="HOGENOM" id="CLU_1057598_0_0_1"/>
<name>B0YBE8_ASPFC</name>
<dbReference type="OrthoDB" id="10425988at2759"/>
<evidence type="ECO:0000313" key="3">
    <source>
        <dbReference type="Proteomes" id="UP000001699"/>
    </source>
</evidence>
<gene>
    <name evidence="2" type="ORF">AFUB_092560</name>
</gene>
<evidence type="ECO:0000313" key="2">
    <source>
        <dbReference type="EMBL" id="EDP48538.1"/>
    </source>
</evidence>
<dbReference type="VEuPathDB" id="FungiDB:AFUB_092560"/>
<proteinExistence type="predicted"/>
<organism evidence="2 3">
    <name type="scientific">Aspergillus fumigatus (strain CBS 144.89 / FGSC A1163 / CEA10)</name>
    <name type="common">Neosartorya fumigata</name>
    <dbReference type="NCBI Taxonomy" id="451804"/>
    <lineage>
        <taxon>Eukaryota</taxon>
        <taxon>Fungi</taxon>
        <taxon>Dikarya</taxon>
        <taxon>Ascomycota</taxon>
        <taxon>Pezizomycotina</taxon>
        <taxon>Eurotiomycetes</taxon>
        <taxon>Eurotiomycetidae</taxon>
        <taxon>Eurotiales</taxon>
        <taxon>Aspergillaceae</taxon>
        <taxon>Aspergillus</taxon>
        <taxon>Aspergillus subgen. Fumigati</taxon>
    </lineage>
</organism>
<protein>
    <submittedName>
        <fullName evidence="2">Uncharacterized protein</fullName>
    </submittedName>
</protein>
<reference evidence="2 3" key="1">
    <citation type="journal article" date="2008" name="PLoS Genet.">
        <title>Genomic islands in the pathogenic filamentous fungus Aspergillus fumigatus.</title>
        <authorList>
            <person name="Fedorova N.D."/>
            <person name="Khaldi N."/>
            <person name="Joardar V.S."/>
            <person name="Maiti R."/>
            <person name="Amedeo P."/>
            <person name="Anderson M.J."/>
            <person name="Crabtree J."/>
            <person name="Silva J.C."/>
            <person name="Badger J.H."/>
            <person name="Albarraq A."/>
            <person name="Angiuoli S."/>
            <person name="Bussey H."/>
            <person name="Bowyer P."/>
            <person name="Cotty P.J."/>
            <person name="Dyer P.S."/>
            <person name="Egan A."/>
            <person name="Galens K."/>
            <person name="Fraser-Liggett C.M."/>
            <person name="Haas B.J."/>
            <person name="Inman J.M."/>
            <person name="Kent R."/>
            <person name="Lemieux S."/>
            <person name="Malavazi I."/>
            <person name="Orvis J."/>
            <person name="Roemer T."/>
            <person name="Ronning C.M."/>
            <person name="Sundaram J.P."/>
            <person name="Sutton G."/>
            <person name="Turner G."/>
            <person name="Venter J.C."/>
            <person name="White O.R."/>
            <person name="Whitty B.R."/>
            <person name="Youngman P."/>
            <person name="Wolfe K.H."/>
            <person name="Goldman G.H."/>
            <person name="Wortman J.R."/>
            <person name="Jiang B."/>
            <person name="Denning D.W."/>
            <person name="Nierman W.C."/>
        </authorList>
    </citation>
    <scope>NUCLEOTIDE SEQUENCE [LARGE SCALE GENOMIC DNA]</scope>
    <source>
        <strain evidence="3">CBS 144.89 / FGSC A1163 / CEA10</strain>
    </source>
</reference>